<comment type="caution">
    <text evidence="1">The sequence shown here is derived from an EMBL/GenBank/DDBJ whole genome shotgun (WGS) entry which is preliminary data.</text>
</comment>
<organism evidence="1 2">
    <name type="scientific">Photobacterium profundum 3TCK</name>
    <dbReference type="NCBI Taxonomy" id="314280"/>
    <lineage>
        <taxon>Bacteria</taxon>
        <taxon>Pseudomonadati</taxon>
        <taxon>Pseudomonadota</taxon>
        <taxon>Gammaproteobacteria</taxon>
        <taxon>Vibrionales</taxon>
        <taxon>Vibrionaceae</taxon>
        <taxon>Photobacterium</taxon>
    </lineage>
</organism>
<reference evidence="1 2" key="1">
    <citation type="submission" date="2006-03" db="EMBL/GenBank/DDBJ databases">
        <authorList>
            <person name="Bartlett D.H."/>
            <person name="Valle G."/>
            <person name="Lauro F.M."/>
            <person name="Vezzi A."/>
            <person name="Simonato F."/>
            <person name="Eloe E."/>
            <person name="Vitulo N."/>
            <person name="Stratton T.K."/>
            <person name="D'angelo M."/>
            <person name="Ferriera S."/>
            <person name="Johnson J."/>
            <person name="Kravitz S."/>
            <person name="Beeson K."/>
            <person name="Sutton G."/>
            <person name="Rogers Y."/>
            <person name="Friedman R."/>
            <person name="Frazier M."/>
            <person name="Venter J.C."/>
        </authorList>
    </citation>
    <scope>NUCLEOTIDE SEQUENCE [LARGE SCALE GENOMIC DNA]</scope>
    <source>
        <strain evidence="1 2">3TCK</strain>
    </source>
</reference>
<evidence type="ECO:0000313" key="1">
    <source>
        <dbReference type="EMBL" id="EAS43628.1"/>
    </source>
</evidence>
<name>Q1Z5D8_9GAMM</name>
<dbReference type="AlphaFoldDB" id="Q1Z5D8"/>
<sequence>MTAGAAFVLAIANTTPLGSETAMKPPQLVVNHTLKS</sequence>
<evidence type="ECO:0000313" key="2">
    <source>
        <dbReference type="Proteomes" id="UP000003789"/>
    </source>
</evidence>
<gene>
    <name evidence="1" type="ORF">P3TCK_17652</name>
</gene>
<dbReference type="Proteomes" id="UP000003789">
    <property type="component" value="Unassembled WGS sequence"/>
</dbReference>
<dbReference type="HOGENOM" id="CLU_3357646_0_0_6"/>
<accession>Q1Z5D8</accession>
<proteinExistence type="predicted"/>
<dbReference type="EMBL" id="AAPH01000009">
    <property type="protein sequence ID" value="EAS43628.1"/>
    <property type="molecule type" value="Genomic_DNA"/>
</dbReference>
<protein>
    <submittedName>
        <fullName evidence="1">Uncharacterized protein</fullName>
    </submittedName>
</protein>